<evidence type="ECO:0000313" key="2">
    <source>
        <dbReference type="Proteomes" id="UP000036681"/>
    </source>
</evidence>
<sequence>MCLNVQETPHQAAKRTILAAVAAVFDPLGLLSPLLIPFKLFLQLLRKQRNAVPLQRVFVMYSRNTILQIIASRGCTPEKLAANRLWWYGTTCPTNPMNIQRKRKKGDGGMKGGEVCVINEDRERSAELRVAFDAVLEIGIPRLPERTARVMNGLRSCTSQISTTTAACFRGGVLCSSHFYACQLNADNETTRSRTLATKCAELRSSTLISMRGTSTTETVMDLCRSGSSSARLSVRSMRVQCNASNDFKGHGC</sequence>
<reference evidence="3" key="1">
    <citation type="submission" date="2017-02" db="UniProtKB">
        <authorList>
            <consortium name="WormBaseParasite"/>
        </authorList>
    </citation>
    <scope>IDENTIFICATION</scope>
</reference>
<feature type="transmembrane region" description="Helical" evidence="1">
    <location>
        <begin position="17"/>
        <end position="42"/>
    </location>
</feature>
<name>A0A0M3HUJ0_ASCLU</name>
<dbReference type="InterPro" id="IPR008042">
    <property type="entry name" value="Retrotrans_Pao"/>
</dbReference>
<keyword evidence="1" id="KW-1133">Transmembrane helix</keyword>
<evidence type="ECO:0000313" key="3">
    <source>
        <dbReference type="WBParaSite" id="ALUE_0000646501-mRNA-1"/>
    </source>
</evidence>
<protein>
    <submittedName>
        <fullName evidence="3">Uncharacterized protein</fullName>
    </submittedName>
</protein>
<keyword evidence="1" id="KW-0812">Transmembrane</keyword>
<accession>A0A0M3HUJ0</accession>
<dbReference type="WBParaSite" id="ALUE_0000646501-mRNA-1">
    <property type="protein sequence ID" value="ALUE_0000646501-mRNA-1"/>
    <property type="gene ID" value="ALUE_0000646501"/>
</dbReference>
<keyword evidence="2" id="KW-1185">Reference proteome</keyword>
<evidence type="ECO:0000256" key="1">
    <source>
        <dbReference type="SAM" id="Phobius"/>
    </source>
</evidence>
<dbReference type="Proteomes" id="UP000036681">
    <property type="component" value="Unplaced"/>
</dbReference>
<keyword evidence="1" id="KW-0472">Membrane</keyword>
<proteinExistence type="predicted"/>
<organism evidence="2 3">
    <name type="scientific">Ascaris lumbricoides</name>
    <name type="common">Giant roundworm</name>
    <dbReference type="NCBI Taxonomy" id="6252"/>
    <lineage>
        <taxon>Eukaryota</taxon>
        <taxon>Metazoa</taxon>
        <taxon>Ecdysozoa</taxon>
        <taxon>Nematoda</taxon>
        <taxon>Chromadorea</taxon>
        <taxon>Rhabditida</taxon>
        <taxon>Spirurina</taxon>
        <taxon>Ascaridomorpha</taxon>
        <taxon>Ascaridoidea</taxon>
        <taxon>Ascarididae</taxon>
        <taxon>Ascaris</taxon>
    </lineage>
</organism>
<dbReference type="Pfam" id="PF05380">
    <property type="entry name" value="Peptidase_A17"/>
    <property type="match status" value="1"/>
</dbReference>
<dbReference type="AlphaFoldDB" id="A0A0M3HUJ0"/>